<dbReference type="GO" id="GO:0003676">
    <property type="term" value="F:nucleic acid binding"/>
    <property type="evidence" value="ECO:0007669"/>
    <property type="project" value="InterPro"/>
</dbReference>
<keyword evidence="1" id="KW-0547">Nucleotide-binding</keyword>
<keyword evidence="6" id="KW-0347">Helicase</keyword>
<evidence type="ECO:0000256" key="2">
    <source>
        <dbReference type="ARBA" id="ARBA00022801"/>
    </source>
</evidence>
<dbReference type="EMBL" id="RBZM01000001">
    <property type="protein sequence ID" value="RKP58031.1"/>
    <property type="molecule type" value="Genomic_DNA"/>
</dbReference>
<feature type="domain" description="Helicase ATP-binding" evidence="5">
    <location>
        <begin position="27"/>
        <end position="308"/>
    </location>
</feature>
<dbReference type="InterPro" id="IPR014013">
    <property type="entry name" value="Helic_SF1/SF2_ATP-bd_DinG/Rad3"/>
</dbReference>
<dbReference type="GO" id="GO:0003678">
    <property type="term" value="F:DNA helicase activity"/>
    <property type="evidence" value="ECO:0007669"/>
    <property type="project" value="TreeGrafter"/>
</dbReference>
<dbReference type="GO" id="GO:0016818">
    <property type="term" value="F:hydrolase activity, acting on acid anhydrides, in phosphorus-containing anhydrides"/>
    <property type="evidence" value="ECO:0007669"/>
    <property type="project" value="InterPro"/>
</dbReference>
<proteinExistence type="inferred from homology"/>
<dbReference type="OrthoDB" id="9803913at2"/>
<dbReference type="RefSeq" id="WP_120973749.1">
    <property type="nucleotide sequence ID" value="NZ_RBZM01000001.1"/>
</dbReference>
<dbReference type="GO" id="GO:0006139">
    <property type="term" value="P:nucleobase-containing compound metabolic process"/>
    <property type="evidence" value="ECO:0007669"/>
    <property type="project" value="InterPro"/>
</dbReference>
<dbReference type="InterPro" id="IPR006555">
    <property type="entry name" value="ATP-dep_Helicase_C"/>
</dbReference>
<dbReference type="InterPro" id="IPR045028">
    <property type="entry name" value="DinG/Rad3-like"/>
</dbReference>
<organism evidence="6 7">
    <name type="scientific">Cohnella endophytica</name>
    <dbReference type="NCBI Taxonomy" id="2419778"/>
    <lineage>
        <taxon>Bacteria</taxon>
        <taxon>Bacillati</taxon>
        <taxon>Bacillota</taxon>
        <taxon>Bacilli</taxon>
        <taxon>Bacillales</taxon>
        <taxon>Paenibacillaceae</taxon>
        <taxon>Cohnella</taxon>
    </lineage>
</organism>
<evidence type="ECO:0000256" key="3">
    <source>
        <dbReference type="ARBA" id="ARBA00022840"/>
    </source>
</evidence>
<dbReference type="Proteomes" id="UP000282076">
    <property type="component" value="Unassembled WGS sequence"/>
</dbReference>
<reference evidence="6 7" key="1">
    <citation type="submission" date="2018-10" db="EMBL/GenBank/DDBJ databases">
        <title>Cohnella sp. M2MS4P-1, whole genome shotgun sequence.</title>
        <authorList>
            <person name="Tuo L."/>
        </authorList>
    </citation>
    <scope>NUCLEOTIDE SEQUENCE [LARGE SCALE GENOMIC DNA]</scope>
    <source>
        <strain evidence="6 7">M2MS4P-1</strain>
    </source>
</reference>
<dbReference type="AlphaFoldDB" id="A0A494YCL6"/>
<evidence type="ECO:0000313" key="6">
    <source>
        <dbReference type="EMBL" id="RKP58031.1"/>
    </source>
</evidence>
<name>A0A494YCL6_9BACL</name>
<evidence type="ECO:0000256" key="1">
    <source>
        <dbReference type="ARBA" id="ARBA00022741"/>
    </source>
</evidence>
<comment type="similarity">
    <text evidence="4">Belongs to the helicase family. DinG subfamily.</text>
</comment>
<dbReference type="GO" id="GO:0005524">
    <property type="term" value="F:ATP binding"/>
    <property type="evidence" value="ECO:0007669"/>
    <property type="project" value="UniProtKB-KW"/>
</dbReference>
<keyword evidence="3" id="KW-0067">ATP-binding</keyword>
<evidence type="ECO:0000256" key="4">
    <source>
        <dbReference type="ARBA" id="ARBA00038058"/>
    </source>
</evidence>
<keyword evidence="2" id="KW-0378">Hydrolase</keyword>
<dbReference type="PANTHER" id="PTHR11472:SF57">
    <property type="entry name" value="ATP-DEPENDENT HELICASE YPVA-RELATED"/>
    <property type="match status" value="1"/>
</dbReference>
<evidence type="ECO:0000313" key="7">
    <source>
        <dbReference type="Proteomes" id="UP000282076"/>
    </source>
</evidence>
<dbReference type="Pfam" id="PF13307">
    <property type="entry name" value="Helicase_C_2"/>
    <property type="match status" value="1"/>
</dbReference>
<dbReference type="PANTHER" id="PTHR11472">
    <property type="entry name" value="DNA REPAIR DEAD HELICASE RAD3/XP-D SUBFAMILY MEMBER"/>
    <property type="match status" value="1"/>
</dbReference>
<keyword evidence="7" id="KW-1185">Reference proteome</keyword>
<dbReference type="InterPro" id="IPR027417">
    <property type="entry name" value="P-loop_NTPase"/>
</dbReference>
<sequence length="657" mass="75527">MNRYPFEYEPSKPIVPQIGEWVADVFYDILPEAGFEVRDEQIYMAFQLEKAFADKQTIFAEAGVGTGKTLVYLLYSICYARYHRKPAIIACADESLIEQLVKPEGDIAKLARHLGMTIDARLGKSQDRYLCLKKLDNARTDYEEPELYKDIYEQLPAFVHKSEGMQAFHAYGDRKQYPHLNDEQWERMNWDPFQDCFVCDKRHRCGQTLSREHYRQSADLIICSHDFYMEHVWTYEGRKREGQLPLLPEHCAVVFDEGHLLESAAQKALTYRIKHPIFEELVTRLLKNEMRETLAVFIDDAIERSERLFELLEKHSDAIAGSDRRHIHVNKELIQAVSRLRESLDGIEEELVFESELYNLDGYQLRIVEEHLEMMQKALSLFQSSDSLICWATDSPTGLTLVIMPKAVKEVLRERVFALNMPVVFSSATLSVNDSFDYLAYSLGVSKYLSFSVDSPYDYEGRMEISAPRLSNGQSYSFEEKAQAAVQALLRTEGRALLLFPSREELKRFKEAIPALPELFGMRFGFEGDREISHLIADFQSDETSVLCAVTLWEGLDIPGPSLSNVIVWSLPYPPNDPVFMAKRQEAASPFEEVDMPYMLLRLKQGIGRLIRTRDDSGSITILSAELHSDAELRAQVQGILPQGVVLRDHPLSEWKR</sequence>
<protein>
    <submittedName>
        <fullName evidence="6">ATP-dependent DNA helicase</fullName>
    </submittedName>
</protein>
<dbReference type="Gene3D" id="3.40.50.300">
    <property type="entry name" value="P-loop containing nucleotide triphosphate hydrolases"/>
    <property type="match status" value="2"/>
</dbReference>
<comment type="caution">
    <text evidence="6">The sequence shown here is derived from an EMBL/GenBank/DDBJ whole genome shotgun (WGS) entry which is preliminary data.</text>
</comment>
<gene>
    <name evidence="6" type="ORF">D7Z26_00525</name>
</gene>
<dbReference type="SMART" id="SM00491">
    <property type="entry name" value="HELICc2"/>
    <property type="match status" value="1"/>
</dbReference>
<dbReference type="PROSITE" id="PS51193">
    <property type="entry name" value="HELICASE_ATP_BIND_2"/>
    <property type="match status" value="1"/>
</dbReference>
<accession>A0A494YCL6</accession>
<dbReference type="SUPFAM" id="SSF52540">
    <property type="entry name" value="P-loop containing nucleoside triphosphate hydrolases"/>
    <property type="match status" value="1"/>
</dbReference>
<evidence type="ECO:0000259" key="5">
    <source>
        <dbReference type="PROSITE" id="PS51193"/>
    </source>
</evidence>